<keyword evidence="3" id="KW-1185">Reference proteome</keyword>
<feature type="compositionally biased region" description="Polar residues" evidence="1">
    <location>
        <begin position="86"/>
        <end position="108"/>
    </location>
</feature>
<dbReference type="AlphaFoldDB" id="A0A1R1X3H1"/>
<feature type="region of interest" description="Disordered" evidence="1">
    <location>
        <begin position="81"/>
        <end position="119"/>
    </location>
</feature>
<gene>
    <name evidence="2" type="ORF">AYI70_g11079</name>
</gene>
<proteinExistence type="predicted"/>
<evidence type="ECO:0000256" key="1">
    <source>
        <dbReference type="SAM" id="MobiDB-lite"/>
    </source>
</evidence>
<organism evidence="2 3">
    <name type="scientific">Smittium culicis</name>
    <dbReference type="NCBI Taxonomy" id="133412"/>
    <lineage>
        <taxon>Eukaryota</taxon>
        <taxon>Fungi</taxon>
        <taxon>Fungi incertae sedis</taxon>
        <taxon>Zoopagomycota</taxon>
        <taxon>Kickxellomycotina</taxon>
        <taxon>Harpellomycetes</taxon>
        <taxon>Harpellales</taxon>
        <taxon>Legeriomycetaceae</taxon>
        <taxon>Smittium</taxon>
    </lineage>
</organism>
<comment type="caution">
    <text evidence="2">The sequence shown here is derived from an EMBL/GenBank/DDBJ whole genome shotgun (WGS) entry which is preliminary data.</text>
</comment>
<name>A0A1R1X3H1_9FUNG</name>
<reference evidence="2 3" key="1">
    <citation type="submission" date="2017-01" db="EMBL/GenBank/DDBJ databases">
        <authorList>
            <person name="Mah S.A."/>
            <person name="Swanson W.J."/>
            <person name="Moy G.W."/>
            <person name="Vacquier V.D."/>
        </authorList>
    </citation>
    <scope>NUCLEOTIDE SEQUENCE [LARGE SCALE GENOMIC DNA]</scope>
    <source>
        <strain evidence="2 3">GSMNP</strain>
    </source>
</reference>
<feature type="compositionally biased region" description="Basic and acidic residues" evidence="1">
    <location>
        <begin position="109"/>
        <end position="119"/>
    </location>
</feature>
<sequence length="119" mass="13568">MDQEELDALIARKPTIKRQEYSLFVSAFRIRHQKIRIAETPQAILSAIWCTINAESICAYNQSMVVSVRYLSIRLNTQPEGIRLDSPTSSEITQGEGNQNIYLPQRSVNPERDQGSMKN</sequence>
<protein>
    <submittedName>
        <fullName evidence="2">Uncharacterized protein</fullName>
    </submittedName>
</protein>
<evidence type="ECO:0000313" key="2">
    <source>
        <dbReference type="EMBL" id="OMJ09172.1"/>
    </source>
</evidence>
<dbReference type="Proteomes" id="UP000187283">
    <property type="component" value="Unassembled WGS sequence"/>
</dbReference>
<dbReference type="EMBL" id="LSSN01005551">
    <property type="protein sequence ID" value="OMJ09172.1"/>
    <property type="molecule type" value="Genomic_DNA"/>
</dbReference>
<evidence type="ECO:0000313" key="3">
    <source>
        <dbReference type="Proteomes" id="UP000187283"/>
    </source>
</evidence>
<accession>A0A1R1X3H1</accession>